<name>A0ABT2PQ44_9BURK</name>
<keyword evidence="1" id="KW-0378">Hydrolase</keyword>
<proteinExistence type="predicted"/>
<dbReference type="PANTHER" id="PTHR20935">
    <property type="entry name" value="PHOSPHOGLYCERATE MUTASE-RELATED"/>
    <property type="match status" value="1"/>
</dbReference>
<organism evidence="2 3">
    <name type="scientific">Acidovorax bellezanensis</name>
    <dbReference type="NCBI Taxonomy" id="2976702"/>
    <lineage>
        <taxon>Bacteria</taxon>
        <taxon>Pseudomonadati</taxon>
        <taxon>Pseudomonadota</taxon>
        <taxon>Betaproteobacteria</taxon>
        <taxon>Burkholderiales</taxon>
        <taxon>Comamonadaceae</taxon>
        <taxon>Acidovorax</taxon>
    </lineage>
</organism>
<dbReference type="EMBL" id="JAODYH010000010">
    <property type="protein sequence ID" value="MCT9812589.1"/>
    <property type="molecule type" value="Genomic_DNA"/>
</dbReference>
<dbReference type="Gene3D" id="3.40.50.1240">
    <property type="entry name" value="Phosphoglycerate mutase-like"/>
    <property type="match status" value="1"/>
</dbReference>
<evidence type="ECO:0000313" key="3">
    <source>
        <dbReference type="Proteomes" id="UP001525968"/>
    </source>
</evidence>
<dbReference type="SMART" id="SM00855">
    <property type="entry name" value="PGAM"/>
    <property type="match status" value="1"/>
</dbReference>
<protein>
    <submittedName>
        <fullName evidence="2">Histidine phosphatase family protein</fullName>
    </submittedName>
</protein>
<evidence type="ECO:0000256" key="1">
    <source>
        <dbReference type="ARBA" id="ARBA00022801"/>
    </source>
</evidence>
<dbReference type="Proteomes" id="UP001525968">
    <property type="component" value="Unassembled WGS sequence"/>
</dbReference>
<accession>A0ABT2PQ44</accession>
<evidence type="ECO:0000313" key="2">
    <source>
        <dbReference type="EMBL" id="MCT9812589.1"/>
    </source>
</evidence>
<dbReference type="InterPro" id="IPR051021">
    <property type="entry name" value="Mito_Ser/Thr_phosphatase"/>
</dbReference>
<dbReference type="RefSeq" id="WP_261501832.1">
    <property type="nucleotide sequence ID" value="NZ_JAODYH010000010.1"/>
</dbReference>
<sequence>MGTLYLVRHGQASFGADDYDQLSARGRQQAQRLGEYWRERGLVFDTVLVGSLRRHAQTLEGISAGLQGLAAPVITLPGLNEYDSHALLTAIHPQPLPKPDTPELFRQHFRLLCDALAQWMAGVISPHGMPSWDEFSAGVHAALERVRHEHAGQNVLLVSSGGPISTAIGQVLGSTPEATIALNMRIRNSAVTEFSTSPKRLMLQTFNALNHLDSDAHRDWVTYA</sequence>
<dbReference type="InterPro" id="IPR029033">
    <property type="entry name" value="His_PPase_superfam"/>
</dbReference>
<dbReference type="CDD" id="cd07067">
    <property type="entry name" value="HP_PGM_like"/>
    <property type="match status" value="1"/>
</dbReference>
<dbReference type="PANTHER" id="PTHR20935:SF0">
    <property type="entry name" value="SERINE_THREONINE-PROTEIN PHOSPHATASE PGAM5, MITOCHONDRIAL"/>
    <property type="match status" value="1"/>
</dbReference>
<comment type="caution">
    <text evidence="2">The sequence shown here is derived from an EMBL/GenBank/DDBJ whole genome shotgun (WGS) entry which is preliminary data.</text>
</comment>
<dbReference type="SUPFAM" id="SSF53254">
    <property type="entry name" value="Phosphoglycerate mutase-like"/>
    <property type="match status" value="1"/>
</dbReference>
<dbReference type="InterPro" id="IPR013078">
    <property type="entry name" value="His_Pase_superF_clade-1"/>
</dbReference>
<reference evidence="2 3" key="1">
    <citation type="submission" date="2022-09" db="EMBL/GenBank/DDBJ databases">
        <title>Draft genome of isolate Be4.</title>
        <authorList>
            <person name="Sanchez-Castro I."/>
            <person name="Martinez-Rodriguez P."/>
            <person name="Descostes M."/>
            <person name="Merroun M."/>
        </authorList>
    </citation>
    <scope>NUCLEOTIDE SEQUENCE [LARGE SCALE GENOMIC DNA]</scope>
    <source>
        <strain evidence="2 3">Be4</strain>
    </source>
</reference>
<gene>
    <name evidence="2" type="ORF">N0K08_18315</name>
</gene>
<dbReference type="Pfam" id="PF00300">
    <property type="entry name" value="His_Phos_1"/>
    <property type="match status" value="1"/>
</dbReference>
<keyword evidence="3" id="KW-1185">Reference proteome</keyword>